<organism evidence="3 4">
    <name type="scientific">Vogesella facilis</name>
    <dbReference type="NCBI Taxonomy" id="1655232"/>
    <lineage>
        <taxon>Bacteria</taxon>
        <taxon>Pseudomonadati</taxon>
        <taxon>Pseudomonadota</taxon>
        <taxon>Betaproteobacteria</taxon>
        <taxon>Neisseriales</taxon>
        <taxon>Chromobacteriaceae</taxon>
        <taxon>Vogesella</taxon>
    </lineage>
</organism>
<feature type="signal peptide" evidence="2">
    <location>
        <begin position="1"/>
        <end position="24"/>
    </location>
</feature>
<dbReference type="Proteomes" id="UP001595741">
    <property type="component" value="Unassembled WGS sequence"/>
</dbReference>
<evidence type="ECO:0000313" key="4">
    <source>
        <dbReference type="Proteomes" id="UP001595741"/>
    </source>
</evidence>
<dbReference type="EMBL" id="JBHRXN010000006">
    <property type="protein sequence ID" value="MFC3530968.1"/>
    <property type="molecule type" value="Genomic_DNA"/>
</dbReference>
<evidence type="ECO:0000256" key="1">
    <source>
        <dbReference type="SAM" id="MobiDB-lite"/>
    </source>
</evidence>
<protein>
    <recommendedName>
        <fullName evidence="5">Periplasmic heavy metal sensor</fullName>
    </recommendedName>
</protein>
<dbReference type="RefSeq" id="WP_386087881.1">
    <property type="nucleotide sequence ID" value="NZ_JBHRXN010000006.1"/>
</dbReference>
<proteinExistence type="predicted"/>
<comment type="caution">
    <text evidence="3">The sequence shown here is derived from an EMBL/GenBank/DDBJ whole genome shotgun (WGS) entry which is preliminary data.</text>
</comment>
<feature type="region of interest" description="Disordered" evidence="1">
    <location>
        <begin position="151"/>
        <end position="170"/>
    </location>
</feature>
<evidence type="ECO:0000313" key="3">
    <source>
        <dbReference type="EMBL" id="MFC3530968.1"/>
    </source>
</evidence>
<keyword evidence="4" id="KW-1185">Reference proteome</keyword>
<gene>
    <name evidence="3" type="ORF">ACFOLG_02105</name>
</gene>
<feature type="chain" id="PRO_5045180204" description="Periplasmic heavy metal sensor" evidence="2">
    <location>
        <begin position="25"/>
        <end position="170"/>
    </location>
</feature>
<evidence type="ECO:0000256" key="2">
    <source>
        <dbReference type="SAM" id="SignalP"/>
    </source>
</evidence>
<name>A0ABV7RBN0_9NEIS</name>
<accession>A0ABV7RBN0</accession>
<evidence type="ECO:0008006" key="5">
    <source>
        <dbReference type="Google" id="ProtNLM"/>
    </source>
</evidence>
<keyword evidence="2" id="KW-0732">Signal</keyword>
<sequence length="170" mass="17911">MSHPRLSRSLLALFAGLLAATAIAAQPLPPNGAPAACPPPHADGRAHAEAGALEPLLPQLQLNARQEVLWQQAETARLARMVAQRRAAQLAQAALRDNLANPKVPLSVALRDALPAAKDSPFTGAEWVSFFDSLSAQQAAQVRQYLLAQSGDNMPPALPGMPREGATPKP</sequence>
<reference evidence="4" key="1">
    <citation type="journal article" date="2019" name="Int. J. Syst. Evol. Microbiol.">
        <title>The Global Catalogue of Microorganisms (GCM) 10K type strain sequencing project: providing services to taxonomists for standard genome sequencing and annotation.</title>
        <authorList>
            <consortium name="The Broad Institute Genomics Platform"/>
            <consortium name="The Broad Institute Genome Sequencing Center for Infectious Disease"/>
            <person name="Wu L."/>
            <person name="Ma J."/>
        </authorList>
    </citation>
    <scope>NUCLEOTIDE SEQUENCE [LARGE SCALE GENOMIC DNA]</scope>
    <source>
        <strain evidence="4">KCTC 42742</strain>
    </source>
</reference>